<evidence type="ECO:0008006" key="5">
    <source>
        <dbReference type="Google" id="ProtNLM"/>
    </source>
</evidence>
<evidence type="ECO:0000259" key="1">
    <source>
        <dbReference type="Pfam" id="PF01408"/>
    </source>
</evidence>
<dbReference type="AlphaFoldDB" id="A0A165GAG1"/>
<dbReference type="SUPFAM" id="SSF51735">
    <property type="entry name" value="NAD(P)-binding Rossmann-fold domains"/>
    <property type="match status" value="1"/>
</dbReference>
<dbReference type="InterPro" id="IPR036291">
    <property type="entry name" value="NAD(P)-bd_dom_sf"/>
</dbReference>
<evidence type="ECO:0000313" key="3">
    <source>
        <dbReference type="EMBL" id="KZV90227.1"/>
    </source>
</evidence>
<dbReference type="Pfam" id="PF01408">
    <property type="entry name" value="GFO_IDH_MocA"/>
    <property type="match status" value="1"/>
</dbReference>
<sequence>MAHLVGGGYCSSNEGPWNQALRWEQKLGARLNMLAVVDPDIPRVQRTLEGKRAEASLRNAYANTEAFSSVADLVAAYKGKEDTIRAFVVGTPPAFRGGVTKGTDIELQIVKAFPKAHLFVEKPVAAGSVKDAFTVGETIESGSRIVGVAYMLRYLKAVGHIKKVIAERGLTVMATHARYACAYTAIAKPFWWDKSLSGGPVVEQGTHFCDLSRFFGGKVVPGSVQARATEWNEPAGKLAKVPPPVDESKVPEEQRIPRVTSANWKYESGAVGSLLHVVGMQGTAYSCEIEVFADGYLFKLEDPYGKPLLRIRTPASDEEETFTFPGDDPFYNEVDAFVDAIEGGSPQGILSSFKDACGTYELTWDIRTASERK</sequence>
<dbReference type="GO" id="GO:0000166">
    <property type="term" value="F:nucleotide binding"/>
    <property type="evidence" value="ECO:0007669"/>
    <property type="project" value="InterPro"/>
</dbReference>
<dbReference type="PANTHER" id="PTHR43249:SF1">
    <property type="entry name" value="D-GLUCOSIDE 3-DEHYDROGENASE"/>
    <property type="match status" value="1"/>
</dbReference>
<dbReference type="InterPro" id="IPR013944">
    <property type="entry name" value="OxRdtase_put_C"/>
</dbReference>
<dbReference type="OrthoDB" id="10250282at2759"/>
<dbReference type="Proteomes" id="UP000077266">
    <property type="component" value="Unassembled WGS sequence"/>
</dbReference>
<dbReference type="PANTHER" id="PTHR43249">
    <property type="entry name" value="UDP-N-ACETYL-2-AMINO-2-DEOXY-D-GLUCURONATE OXIDASE"/>
    <property type="match status" value="1"/>
</dbReference>
<dbReference type="Gene3D" id="3.30.360.10">
    <property type="entry name" value="Dihydrodipicolinate Reductase, domain 2"/>
    <property type="match status" value="1"/>
</dbReference>
<evidence type="ECO:0000313" key="4">
    <source>
        <dbReference type="Proteomes" id="UP000077266"/>
    </source>
</evidence>
<feature type="domain" description="Gfo/Idh/MocA-like oxidoreductase N-terminal" evidence="1">
    <location>
        <begin position="4"/>
        <end position="150"/>
    </location>
</feature>
<evidence type="ECO:0000259" key="2">
    <source>
        <dbReference type="Pfam" id="PF08635"/>
    </source>
</evidence>
<dbReference type="STRING" id="1314781.A0A165GAG1"/>
<accession>A0A165GAG1</accession>
<dbReference type="InterPro" id="IPR000683">
    <property type="entry name" value="Gfo/Idh/MocA-like_OxRdtase_N"/>
</dbReference>
<dbReference type="InterPro" id="IPR052515">
    <property type="entry name" value="Gfo/Idh/MocA_Oxidoreductase"/>
</dbReference>
<dbReference type="Pfam" id="PF08635">
    <property type="entry name" value="ox_reductase_C"/>
    <property type="match status" value="1"/>
</dbReference>
<keyword evidence="4" id="KW-1185">Reference proteome</keyword>
<protein>
    <recommendedName>
        <fullName evidence="5">NAD(P)-binding protein</fullName>
    </recommendedName>
</protein>
<feature type="domain" description="Oxidoreductase putative C-terminal" evidence="2">
    <location>
        <begin position="153"/>
        <end position="296"/>
    </location>
</feature>
<reference evidence="3 4" key="1">
    <citation type="journal article" date="2016" name="Mol. Biol. Evol.">
        <title>Comparative Genomics of Early-Diverging Mushroom-Forming Fungi Provides Insights into the Origins of Lignocellulose Decay Capabilities.</title>
        <authorList>
            <person name="Nagy L.G."/>
            <person name="Riley R."/>
            <person name="Tritt A."/>
            <person name="Adam C."/>
            <person name="Daum C."/>
            <person name="Floudas D."/>
            <person name="Sun H."/>
            <person name="Yadav J.S."/>
            <person name="Pangilinan J."/>
            <person name="Larsson K.H."/>
            <person name="Matsuura K."/>
            <person name="Barry K."/>
            <person name="Labutti K."/>
            <person name="Kuo R."/>
            <person name="Ohm R.A."/>
            <person name="Bhattacharya S.S."/>
            <person name="Shirouzu T."/>
            <person name="Yoshinaga Y."/>
            <person name="Martin F.M."/>
            <person name="Grigoriev I.V."/>
            <person name="Hibbett D.S."/>
        </authorList>
    </citation>
    <scope>NUCLEOTIDE SEQUENCE [LARGE SCALE GENOMIC DNA]</scope>
    <source>
        <strain evidence="3 4">HHB12029</strain>
    </source>
</reference>
<gene>
    <name evidence="3" type="ORF">EXIGLDRAFT_740817</name>
</gene>
<dbReference type="SUPFAM" id="SSF55347">
    <property type="entry name" value="Glyceraldehyde-3-phosphate dehydrogenase-like, C-terminal domain"/>
    <property type="match status" value="1"/>
</dbReference>
<dbReference type="Gene3D" id="3.40.50.720">
    <property type="entry name" value="NAD(P)-binding Rossmann-like Domain"/>
    <property type="match status" value="1"/>
</dbReference>
<name>A0A165GAG1_EXIGL</name>
<organism evidence="3 4">
    <name type="scientific">Exidia glandulosa HHB12029</name>
    <dbReference type="NCBI Taxonomy" id="1314781"/>
    <lineage>
        <taxon>Eukaryota</taxon>
        <taxon>Fungi</taxon>
        <taxon>Dikarya</taxon>
        <taxon>Basidiomycota</taxon>
        <taxon>Agaricomycotina</taxon>
        <taxon>Agaricomycetes</taxon>
        <taxon>Auriculariales</taxon>
        <taxon>Exidiaceae</taxon>
        <taxon>Exidia</taxon>
    </lineage>
</organism>
<proteinExistence type="predicted"/>
<dbReference type="EMBL" id="KV426053">
    <property type="protein sequence ID" value="KZV90227.1"/>
    <property type="molecule type" value="Genomic_DNA"/>
</dbReference>
<dbReference type="InParanoid" id="A0A165GAG1"/>